<name>A0ACB7SRF5_HYAAI</name>
<comment type="caution">
    <text evidence="1">The sequence shown here is derived from an EMBL/GenBank/DDBJ whole genome shotgun (WGS) entry which is preliminary data.</text>
</comment>
<evidence type="ECO:0000313" key="2">
    <source>
        <dbReference type="Proteomes" id="UP000821845"/>
    </source>
</evidence>
<proteinExistence type="predicted"/>
<dbReference type="EMBL" id="CM023482">
    <property type="protein sequence ID" value="KAH6937438.1"/>
    <property type="molecule type" value="Genomic_DNA"/>
</dbReference>
<dbReference type="Proteomes" id="UP000821845">
    <property type="component" value="Chromosome 2"/>
</dbReference>
<reference evidence="1" key="1">
    <citation type="submission" date="2020-05" db="EMBL/GenBank/DDBJ databases">
        <title>Large-scale comparative analyses of tick genomes elucidate their genetic diversity and vector capacities.</title>
        <authorList>
            <person name="Jia N."/>
            <person name="Wang J."/>
            <person name="Shi W."/>
            <person name="Du L."/>
            <person name="Sun Y."/>
            <person name="Zhan W."/>
            <person name="Jiang J."/>
            <person name="Wang Q."/>
            <person name="Zhang B."/>
            <person name="Ji P."/>
            <person name="Sakyi L.B."/>
            <person name="Cui X."/>
            <person name="Yuan T."/>
            <person name="Jiang B."/>
            <person name="Yang W."/>
            <person name="Lam T.T.-Y."/>
            <person name="Chang Q."/>
            <person name="Ding S."/>
            <person name="Wang X."/>
            <person name="Zhu J."/>
            <person name="Ruan X."/>
            <person name="Zhao L."/>
            <person name="Wei J."/>
            <person name="Que T."/>
            <person name="Du C."/>
            <person name="Cheng J."/>
            <person name="Dai P."/>
            <person name="Han X."/>
            <person name="Huang E."/>
            <person name="Gao Y."/>
            <person name="Liu J."/>
            <person name="Shao H."/>
            <person name="Ye R."/>
            <person name="Li L."/>
            <person name="Wei W."/>
            <person name="Wang X."/>
            <person name="Wang C."/>
            <person name="Yang T."/>
            <person name="Huo Q."/>
            <person name="Li W."/>
            <person name="Guo W."/>
            <person name="Chen H."/>
            <person name="Zhou L."/>
            <person name="Ni X."/>
            <person name="Tian J."/>
            <person name="Zhou Y."/>
            <person name="Sheng Y."/>
            <person name="Liu T."/>
            <person name="Pan Y."/>
            <person name="Xia L."/>
            <person name="Li J."/>
            <person name="Zhao F."/>
            <person name="Cao W."/>
        </authorList>
    </citation>
    <scope>NUCLEOTIDE SEQUENCE</scope>
    <source>
        <strain evidence="1">Hyas-2018</strain>
    </source>
</reference>
<accession>A0ACB7SRF5</accession>
<keyword evidence="2" id="KW-1185">Reference proteome</keyword>
<sequence>MCTRPRAIARPTEGESANGIKQYEVFSQHNFGRRKSQRKLSNVAPVFSEELYDCLSEYFEQERSAGHAVNDRLLAEEVVKLSTTLQLGNFVESTQYIRRWKKRFGVSVRQAKNDSQKAPDDLAEAATAFRSAVTSLRLRHDYTPYNIANMDQPMVRIDIPASRTNSVARTSTVGVEHTTVDGITSRRVRIQRVCQRYAKCQELQRPTPGWGMNLPPLGSRSAYCIPERCPIFIDKARSLAFCFIAKVASTSIKTLFRDLLDITVNNTSNWDELHRAFHYQTQRLGPRTLFMHNGGRGYIKALFVRHPFERLVSTYLDKALRHPCLLDYDFVGKLETADRDFPLFFSEIGVDGRRFSRVHVSRRGNTRCSTGDNGTRTNTESSEDYFATLTRDQVMGLYSRYFYDFELFGYDFKNYLA</sequence>
<organism evidence="1 2">
    <name type="scientific">Hyalomma asiaticum</name>
    <name type="common">Tick</name>
    <dbReference type="NCBI Taxonomy" id="266040"/>
    <lineage>
        <taxon>Eukaryota</taxon>
        <taxon>Metazoa</taxon>
        <taxon>Ecdysozoa</taxon>
        <taxon>Arthropoda</taxon>
        <taxon>Chelicerata</taxon>
        <taxon>Arachnida</taxon>
        <taxon>Acari</taxon>
        <taxon>Parasitiformes</taxon>
        <taxon>Ixodida</taxon>
        <taxon>Ixodoidea</taxon>
        <taxon>Ixodidae</taxon>
        <taxon>Hyalomminae</taxon>
        <taxon>Hyalomma</taxon>
    </lineage>
</organism>
<gene>
    <name evidence="1" type="ORF">HPB50_000477</name>
</gene>
<protein>
    <submittedName>
        <fullName evidence="1">Uncharacterized protein</fullName>
    </submittedName>
</protein>
<evidence type="ECO:0000313" key="1">
    <source>
        <dbReference type="EMBL" id="KAH6937438.1"/>
    </source>
</evidence>